<evidence type="ECO:0000313" key="1">
    <source>
        <dbReference type="EMBL" id="MBS0123429.1"/>
    </source>
</evidence>
<name>A0A8J7WDY2_9RHOB</name>
<evidence type="ECO:0000313" key="2">
    <source>
        <dbReference type="Proteomes" id="UP000681356"/>
    </source>
</evidence>
<comment type="caution">
    <text evidence="1">The sequence shown here is derived from an EMBL/GenBank/DDBJ whole genome shotgun (WGS) entry which is preliminary data.</text>
</comment>
<organism evidence="1 2">
    <name type="scientific">Thetidibacter halocola</name>
    <dbReference type="NCBI Taxonomy" id="2827239"/>
    <lineage>
        <taxon>Bacteria</taxon>
        <taxon>Pseudomonadati</taxon>
        <taxon>Pseudomonadota</taxon>
        <taxon>Alphaproteobacteria</taxon>
        <taxon>Rhodobacterales</taxon>
        <taxon>Roseobacteraceae</taxon>
        <taxon>Thetidibacter</taxon>
    </lineage>
</organism>
<protein>
    <submittedName>
        <fullName evidence="1">Uncharacterized protein</fullName>
    </submittedName>
</protein>
<dbReference type="EMBL" id="JAGTUU010000002">
    <property type="protein sequence ID" value="MBS0123429.1"/>
    <property type="molecule type" value="Genomic_DNA"/>
</dbReference>
<keyword evidence="2" id="KW-1185">Reference proteome</keyword>
<dbReference type="AlphaFoldDB" id="A0A8J7WDY2"/>
<proteinExistence type="predicted"/>
<reference evidence="1" key="1">
    <citation type="submission" date="2021-04" db="EMBL/GenBank/DDBJ databases">
        <authorList>
            <person name="Yoon J."/>
        </authorList>
    </citation>
    <scope>NUCLEOTIDE SEQUENCE</scope>
    <source>
        <strain evidence="1">KMU-90</strain>
    </source>
</reference>
<dbReference type="RefSeq" id="WP_212535408.1">
    <property type="nucleotide sequence ID" value="NZ_JAGTUU010000002.1"/>
</dbReference>
<accession>A0A8J7WDY2</accession>
<sequence length="56" mass="5956">MSPFLGSSRFVILIVVLGVLLLAQAVTRDGQRDLMGLGIGIVAPTWFLDAKAGKDK</sequence>
<gene>
    <name evidence="1" type="ORF">KB874_04730</name>
</gene>
<dbReference type="Proteomes" id="UP000681356">
    <property type="component" value="Unassembled WGS sequence"/>
</dbReference>